<evidence type="ECO:0000313" key="3">
    <source>
        <dbReference type="Proteomes" id="UP000287171"/>
    </source>
</evidence>
<evidence type="ECO:0000313" key="2">
    <source>
        <dbReference type="EMBL" id="GCE31123.1"/>
    </source>
</evidence>
<feature type="transmembrane region" description="Helical" evidence="1">
    <location>
        <begin position="58"/>
        <end position="86"/>
    </location>
</feature>
<reference evidence="3" key="1">
    <citation type="submission" date="2018-12" db="EMBL/GenBank/DDBJ databases">
        <title>Tengunoibacter tsumagoiensis gen. nov., sp. nov., Dictyobacter kobayashii sp. nov., D. alpinus sp. nov., and D. joshuensis sp. nov. and description of Dictyobacteraceae fam. nov. within the order Ktedonobacterales isolated from Tengu-no-mugimeshi.</title>
        <authorList>
            <person name="Wang C.M."/>
            <person name="Zheng Y."/>
            <person name="Sakai Y."/>
            <person name="Toyoda A."/>
            <person name="Minakuchi Y."/>
            <person name="Abe K."/>
            <person name="Yokota A."/>
            <person name="Yabe S."/>
        </authorList>
    </citation>
    <scope>NUCLEOTIDE SEQUENCE [LARGE SCALE GENOMIC DNA]</scope>
    <source>
        <strain evidence="3">Uno16</strain>
    </source>
</reference>
<evidence type="ECO:0000256" key="1">
    <source>
        <dbReference type="SAM" id="Phobius"/>
    </source>
</evidence>
<dbReference type="Proteomes" id="UP000287171">
    <property type="component" value="Unassembled WGS sequence"/>
</dbReference>
<protein>
    <submittedName>
        <fullName evidence="2">Uncharacterized protein</fullName>
    </submittedName>
</protein>
<dbReference type="RefSeq" id="WP_126631123.1">
    <property type="nucleotide sequence ID" value="NZ_BIFT01000002.1"/>
</dbReference>
<keyword evidence="1" id="KW-0472">Membrane</keyword>
<name>A0A402BIB9_9CHLR</name>
<keyword evidence="1" id="KW-0812">Transmembrane</keyword>
<comment type="caution">
    <text evidence="2">The sequence shown here is derived from an EMBL/GenBank/DDBJ whole genome shotgun (WGS) entry which is preliminary data.</text>
</comment>
<sequence length="94" mass="10558">MARRQRRPITHNQSTRSHSSVFIIWGILAVLGGISLFILNILFIFFKYIPAHPQFKLTFASMLTLISGTVIIEALLVILGILGIVIGRKLNKNK</sequence>
<gene>
    <name evidence="2" type="ORF">KDA_66070</name>
</gene>
<feature type="transmembrane region" description="Helical" evidence="1">
    <location>
        <begin position="21"/>
        <end position="46"/>
    </location>
</feature>
<keyword evidence="1" id="KW-1133">Transmembrane helix</keyword>
<organism evidence="2 3">
    <name type="scientific">Dictyobacter alpinus</name>
    <dbReference type="NCBI Taxonomy" id="2014873"/>
    <lineage>
        <taxon>Bacteria</taxon>
        <taxon>Bacillati</taxon>
        <taxon>Chloroflexota</taxon>
        <taxon>Ktedonobacteria</taxon>
        <taxon>Ktedonobacterales</taxon>
        <taxon>Dictyobacteraceae</taxon>
        <taxon>Dictyobacter</taxon>
    </lineage>
</organism>
<keyword evidence="3" id="KW-1185">Reference proteome</keyword>
<dbReference type="AlphaFoldDB" id="A0A402BIB9"/>
<accession>A0A402BIB9</accession>
<proteinExistence type="predicted"/>
<dbReference type="EMBL" id="BIFT01000002">
    <property type="protein sequence ID" value="GCE31123.1"/>
    <property type="molecule type" value="Genomic_DNA"/>
</dbReference>